<accession>A0ABR8DYT6</accession>
<dbReference type="EMBL" id="JACJSI010000151">
    <property type="protein sequence ID" value="MBD2534303.1"/>
    <property type="molecule type" value="Genomic_DNA"/>
</dbReference>
<reference evidence="1 2" key="1">
    <citation type="journal article" date="2020" name="ISME J.">
        <title>Comparative genomics reveals insights into cyanobacterial evolution and habitat adaptation.</title>
        <authorList>
            <person name="Chen M.Y."/>
            <person name="Teng W.K."/>
            <person name="Zhao L."/>
            <person name="Hu C.X."/>
            <person name="Zhou Y.K."/>
            <person name="Han B.P."/>
            <person name="Song L.R."/>
            <person name="Shu W.S."/>
        </authorList>
    </citation>
    <scope>NUCLEOTIDE SEQUENCE [LARGE SCALE GENOMIC DNA]</scope>
    <source>
        <strain evidence="1 2">FACHB-838</strain>
    </source>
</reference>
<comment type="caution">
    <text evidence="1">The sequence shown here is derived from an EMBL/GenBank/DDBJ whole genome shotgun (WGS) entry which is preliminary data.</text>
</comment>
<sequence length="337" mass="37013">MMLIVPKSTVQGERKVFQAQIAAIASILIFSNFSSAWGQRPSVATSDSIEQECAPVARIINGDLHKVVGSQVCKQDKLQSANGATVEVFCYADGNILQLYSGIIGEQCSTLLNSPSQDCVSRSRGACLKVKGPNEHENRPTLITPYSPLILNTRPTLSWTPVRNASGYIVQIKGTGVEWSKEVNSTSLLYPKDEPAMRSGIIYEVNVLAKMAEQDFIGKSSILMIMHADKAQQAKAIIERIQTLNLSPDELAVDLNHLYKANDLLTEAIEVLKERIQARTQNPTIYRALGDRYLDVGLPQLASPKYRIAMQYAKLGGDLNELAKAQAGLELSLRQQP</sequence>
<evidence type="ECO:0000313" key="2">
    <source>
        <dbReference type="Proteomes" id="UP000623440"/>
    </source>
</evidence>
<protein>
    <recommendedName>
        <fullName evidence="3">Tetratricopeptide repeat protein</fullName>
    </recommendedName>
</protein>
<dbReference type="RefSeq" id="WP_190944810.1">
    <property type="nucleotide sequence ID" value="NZ_JACJSI010000151.1"/>
</dbReference>
<organism evidence="1 2">
    <name type="scientific">Nostoc flagelliforme FACHB-838</name>
    <dbReference type="NCBI Taxonomy" id="2692904"/>
    <lineage>
        <taxon>Bacteria</taxon>
        <taxon>Bacillati</taxon>
        <taxon>Cyanobacteriota</taxon>
        <taxon>Cyanophyceae</taxon>
        <taxon>Nostocales</taxon>
        <taxon>Nostocaceae</taxon>
        <taxon>Nostoc</taxon>
    </lineage>
</organism>
<name>A0ABR8DYT6_9NOSO</name>
<gene>
    <name evidence="1" type="ORF">H6G97_34200</name>
</gene>
<dbReference type="Proteomes" id="UP000623440">
    <property type="component" value="Unassembled WGS sequence"/>
</dbReference>
<evidence type="ECO:0008006" key="3">
    <source>
        <dbReference type="Google" id="ProtNLM"/>
    </source>
</evidence>
<keyword evidence="2" id="KW-1185">Reference proteome</keyword>
<evidence type="ECO:0000313" key="1">
    <source>
        <dbReference type="EMBL" id="MBD2534303.1"/>
    </source>
</evidence>
<proteinExistence type="predicted"/>